<dbReference type="RefSeq" id="WP_031391461.1">
    <property type="nucleotide sequence ID" value="NZ_JPNB01000002.1"/>
</dbReference>
<dbReference type="STRING" id="1469948.GCA_000732725_02796"/>
<keyword evidence="3" id="KW-1185">Reference proteome</keyword>
<dbReference type="Gene3D" id="3.30.1380.10">
    <property type="match status" value="1"/>
</dbReference>
<evidence type="ECO:0000259" key="1">
    <source>
        <dbReference type="Pfam" id="PF02557"/>
    </source>
</evidence>
<sequence length="281" mass="32245">MKEYSSNDDINRHKHKPRKKLRRKARLLRRIRLFLLALLVCYCLAATMLGFGLLSNNDPVGEDKQPKILNSAVETNDTDFHADSIANEENNLDKTDAEETAWCLILVNKWNRIPDGYEVELTEFADGQCIDKRIYPALREMFDAAGSDNIYPVVASGYRTTQKQQNLMDEKIAEYQAEGYAFEEATTKAEEWVAIPGTSEHQLGLGVDINADGIHSTGKEVYEWLSQNSYKFGFIRRYPAHKTDITGVINEPWHYRYVGMEAAEDIYNQDICLEEYLNKTN</sequence>
<evidence type="ECO:0000313" key="3">
    <source>
        <dbReference type="Proteomes" id="UP000295718"/>
    </source>
</evidence>
<dbReference type="PANTHER" id="PTHR34385:SF1">
    <property type="entry name" value="PEPTIDOGLYCAN L-ALANYL-D-GLUTAMATE ENDOPEPTIDASE CWLK"/>
    <property type="match status" value="1"/>
</dbReference>
<dbReference type="EMBL" id="SLUO01000010">
    <property type="protein sequence ID" value="TCL56854.1"/>
    <property type="molecule type" value="Genomic_DNA"/>
</dbReference>
<dbReference type="InterPro" id="IPR052179">
    <property type="entry name" value="DD-CPase-like"/>
</dbReference>
<accession>A0A4R1QXQ5</accession>
<protein>
    <submittedName>
        <fullName evidence="2">D-Ala-D-Ala carboxypeptidase</fullName>
    </submittedName>
</protein>
<proteinExistence type="predicted"/>
<dbReference type="AlphaFoldDB" id="A0A4R1QXQ5"/>
<dbReference type="InterPro" id="IPR003709">
    <property type="entry name" value="VanY-like_core_dom"/>
</dbReference>
<dbReference type="Pfam" id="PF02557">
    <property type="entry name" value="VanY"/>
    <property type="match status" value="1"/>
</dbReference>
<dbReference type="GO" id="GO:0006508">
    <property type="term" value="P:proteolysis"/>
    <property type="evidence" value="ECO:0007669"/>
    <property type="project" value="InterPro"/>
</dbReference>
<dbReference type="PANTHER" id="PTHR34385">
    <property type="entry name" value="D-ALANYL-D-ALANINE CARBOXYPEPTIDASE"/>
    <property type="match status" value="1"/>
</dbReference>
<keyword evidence="2" id="KW-0378">Hydrolase</keyword>
<keyword evidence="2" id="KW-0645">Protease</keyword>
<keyword evidence="2" id="KW-0121">Carboxypeptidase</keyword>
<name>A0A4R1QXQ5_9FIRM</name>
<dbReference type="InterPro" id="IPR009045">
    <property type="entry name" value="Zn_M74/Hedgehog-like"/>
</dbReference>
<dbReference type="Proteomes" id="UP000295718">
    <property type="component" value="Unassembled WGS sequence"/>
</dbReference>
<dbReference type="SUPFAM" id="SSF55166">
    <property type="entry name" value="Hedgehog/DD-peptidase"/>
    <property type="match status" value="1"/>
</dbReference>
<dbReference type="CDD" id="cd14852">
    <property type="entry name" value="LD-carboxypeptidase"/>
    <property type="match status" value="1"/>
</dbReference>
<comment type="caution">
    <text evidence="2">The sequence shown here is derived from an EMBL/GenBank/DDBJ whole genome shotgun (WGS) entry which is preliminary data.</text>
</comment>
<organism evidence="2 3">
    <name type="scientific">Kineothrix alysoides</name>
    <dbReference type="NCBI Taxonomy" id="1469948"/>
    <lineage>
        <taxon>Bacteria</taxon>
        <taxon>Bacillati</taxon>
        <taxon>Bacillota</taxon>
        <taxon>Clostridia</taxon>
        <taxon>Lachnospirales</taxon>
        <taxon>Lachnospiraceae</taxon>
        <taxon>Kineothrix</taxon>
    </lineage>
</organism>
<reference evidence="2 3" key="1">
    <citation type="submission" date="2019-03" db="EMBL/GenBank/DDBJ databases">
        <title>Genomic Encyclopedia of Type Strains, Phase IV (KMG-IV): sequencing the most valuable type-strain genomes for metagenomic binning, comparative biology and taxonomic classification.</title>
        <authorList>
            <person name="Goeker M."/>
        </authorList>
    </citation>
    <scope>NUCLEOTIDE SEQUENCE [LARGE SCALE GENOMIC DNA]</scope>
    <source>
        <strain evidence="2 3">DSM 100556</strain>
    </source>
</reference>
<dbReference type="InterPro" id="IPR058193">
    <property type="entry name" value="VanY/YodJ_core_dom"/>
</dbReference>
<feature type="domain" description="D-alanyl-D-alanine carboxypeptidase-like core" evidence="1">
    <location>
        <begin position="130"/>
        <end position="259"/>
    </location>
</feature>
<gene>
    <name evidence="2" type="ORF">EDD76_11026</name>
</gene>
<evidence type="ECO:0000313" key="2">
    <source>
        <dbReference type="EMBL" id="TCL56854.1"/>
    </source>
</evidence>
<dbReference type="GO" id="GO:0004180">
    <property type="term" value="F:carboxypeptidase activity"/>
    <property type="evidence" value="ECO:0007669"/>
    <property type="project" value="UniProtKB-KW"/>
</dbReference>